<dbReference type="GO" id="GO:0016491">
    <property type="term" value="F:oxidoreductase activity"/>
    <property type="evidence" value="ECO:0007669"/>
    <property type="project" value="UniProtKB-KW"/>
</dbReference>
<accession>G6EHF2</accession>
<dbReference type="SUPFAM" id="SSF51735">
    <property type="entry name" value="NAD(P)-binding Rossmann-fold domains"/>
    <property type="match status" value="1"/>
</dbReference>
<dbReference type="PRINTS" id="PR00080">
    <property type="entry name" value="SDRFAMILY"/>
</dbReference>
<dbReference type="eggNOG" id="COG1028">
    <property type="taxonomic scope" value="Bacteria"/>
</dbReference>
<dbReference type="EMBL" id="AGFM01000058">
    <property type="protein sequence ID" value="EHJ59441.1"/>
    <property type="molecule type" value="Genomic_DNA"/>
</dbReference>
<comment type="similarity">
    <text evidence="1">Belongs to the short-chain dehydrogenases/reductases (SDR) family.</text>
</comment>
<evidence type="ECO:0000256" key="1">
    <source>
        <dbReference type="ARBA" id="ARBA00006484"/>
    </source>
</evidence>
<dbReference type="Proteomes" id="UP000004030">
    <property type="component" value="Unassembled WGS sequence"/>
</dbReference>
<dbReference type="AlphaFoldDB" id="G6EHF2"/>
<dbReference type="InterPro" id="IPR036291">
    <property type="entry name" value="NAD(P)-bd_dom_sf"/>
</dbReference>
<dbReference type="Pfam" id="PF13561">
    <property type="entry name" value="adh_short_C2"/>
    <property type="match status" value="1"/>
</dbReference>
<keyword evidence="2" id="KW-0560">Oxidoreductase</keyword>
<evidence type="ECO:0000259" key="3">
    <source>
        <dbReference type="SMART" id="SM00822"/>
    </source>
</evidence>
<name>G6EHF2_9SPHN</name>
<feature type="domain" description="Ketoreductase" evidence="3">
    <location>
        <begin position="9"/>
        <end position="184"/>
    </location>
</feature>
<dbReference type="FunFam" id="3.40.50.720:FF:000084">
    <property type="entry name" value="Short-chain dehydrogenase reductase"/>
    <property type="match status" value="1"/>
</dbReference>
<comment type="caution">
    <text evidence="4">The sequence shown here is derived from an EMBL/GenBank/DDBJ whole genome shotgun (WGS) entry which is preliminary data.</text>
</comment>
<dbReference type="InterPro" id="IPR057326">
    <property type="entry name" value="KR_dom"/>
</dbReference>
<dbReference type="Gene3D" id="3.40.50.720">
    <property type="entry name" value="NAD(P)-binding Rossmann-like Domain"/>
    <property type="match status" value="1"/>
</dbReference>
<protein>
    <submittedName>
        <fullName evidence="4">Short-chain dehydrogenase/reductase SDR</fullName>
    </submittedName>
</protein>
<reference evidence="4 5" key="1">
    <citation type="journal article" date="2012" name="J. Bacteriol.">
        <title>Genome sequence of benzo(a)pyrene-degrading bacterium Novosphingobium pentaromativorans US6-1.</title>
        <authorList>
            <person name="Luo Y.R."/>
            <person name="Kang S.G."/>
            <person name="Kim S.J."/>
            <person name="Kim M.R."/>
            <person name="Li N."/>
            <person name="Lee J.H."/>
            <person name="Kwon K.K."/>
        </authorList>
    </citation>
    <scope>NUCLEOTIDE SEQUENCE [LARGE SCALE GENOMIC DNA]</scope>
    <source>
        <strain evidence="4 5">US6-1</strain>
    </source>
</reference>
<proteinExistence type="inferred from homology"/>
<sequence>MSMFDLTGKSAIVTGSTRGIGRAIAEGLIAQGARVLISSETAGDTARVAAELGMPGQACDVSDDHALSGLVERALSEFGGIDTLVCNAGITGRAGMFAQVDMADYARVMAINLTSQVTLCNLVLPHIAARGGGAAILMSSLSGLRGNLRINAYALSKAGVAQLARNLAVEWGPHAVRVNAISPGFIATELSGPLLADQEFMARRMAMTPLRRAGTPEEIAGAAVFLASPAAAFITGQNLVVDGGTLITDGS</sequence>
<organism evidence="4 5">
    <name type="scientific">Novosphingobium pentaromativorans US6-1</name>
    <dbReference type="NCBI Taxonomy" id="1088721"/>
    <lineage>
        <taxon>Bacteria</taxon>
        <taxon>Pseudomonadati</taxon>
        <taxon>Pseudomonadota</taxon>
        <taxon>Alphaproteobacteria</taxon>
        <taxon>Sphingomonadales</taxon>
        <taxon>Sphingomonadaceae</taxon>
        <taxon>Novosphingobium</taxon>
    </lineage>
</organism>
<dbReference type="NCBIfam" id="NF005559">
    <property type="entry name" value="PRK07231.1"/>
    <property type="match status" value="1"/>
</dbReference>
<evidence type="ECO:0000313" key="4">
    <source>
        <dbReference type="EMBL" id="EHJ59441.1"/>
    </source>
</evidence>
<dbReference type="InterPro" id="IPR002347">
    <property type="entry name" value="SDR_fam"/>
</dbReference>
<dbReference type="PANTHER" id="PTHR43943">
    <property type="entry name" value="DEHYDROGENASE/REDUCTASE (SDR FAMILY) MEMBER 4"/>
    <property type="match status" value="1"/>
</dbReference>
<dbReference type="PATRIC" id="fig|1088721.3.peg.3718"/>
<dbReference type="PRINTS" id="PR00081">
    <property type="entry name" value="GDHRDH"/>
</dbReference>
<gene>
    <name evidence="4" type="ORF">NSU_3773</name>
</gene>
<evidence type="ECO:0000313" key="5">
    <source>
        <dbReference type="Proteomes" id="UP000004030"/>
    </source>
</evidence>
<dbReference type="SMART" id="SM00822">
    <property type="entry name" value="PKS_KR"/>
    <property type="match status" value="1"/>
</dbReference>
<dbReference type="PANTHER" id="PTHR43943:SF17">
    <property type="entry name" value="3-PHENYLPROPIONATE-DIHYDRODIOL_CINNAMIC ACID-DIHYDRODIOL DEHYDROGENASE"/>
    <property type="match status" value="1"/>
</dbReference>
<keyword evidence="5" id="KW-1185">Reference proteome</keyword>
<evidence type="ECO:0000256" key="2">
    <source>
        <dbReference type="ARBA" id="ARBA00023002"/>
    </source>
</evidence>